<dbReference type="Pfam" id="PF13325">
    <property type="entry name" value="MCRS_N"/>
    <property type="match status" value="1"/>
</dbReference>
<dbReference type="Proteomes" id="UP000824469">
    <property type="component" value="Unassembled WGS sequence"/>
</dbReference>
<dbReference type="GO" id="GO:0002151">
    <property type="term" value="F:G-quadruplex RNA binding"/>
    <property type="evidence" value="ECO:0007669"/>
    <property type="project" value="InterPro"/>
</dbReference>
<feature type="non-terminal residue" evidence="2">
    <location>
        <position position="1"/>
    </location>
</feature>
<dbReference type="SUPFAM" id="SSF49879">
    <property type="entry name" value="SMAD/FHA domain"/>
    <property type="match status" value="1"/>
</dbReference>
<name>A0AA38CS21_TAXCH</name>
<comment type="caution">
    <text evidence="2">The sequence shown here is derived from an EMBL/GenBank/DDBJ whole genome shotgun (WGS) entry which is preliminary data.</text>
</comment>
<dbReference type="OMA" id="NTCHPMS"/>
<evidence type="ECO:0000259" key="1">
    <source>
        <dbReference type="PROSITE" id="PS50006"/>
    </source>
</evidence>
<dbReference type="InterPro" id="IPR000253">
    <property type="entry name" value="FHA_dom"/>
</dbReference>
<dbReference type="PANTHER" id="PTHR13233">
    <property type="entry name" value="MICROSPHERULE PROTEIN 1"/>
    <property type="match status" value="1"/>
</dbReference>
<proteinExistence type="predicted"/>
<dbReference type="GO" id="GO:0031011">
    <property type="term" value="C:Ino80 complex"/>
    <property type="evidence" value="ECO:0007669"/>
    <property type="project" value="InterPro"/>
</dbReference>
<accession>A0AA38CS21</accession>
<keyword evidence="3" id="KW-1185">Reference proteome</keyword>
<dbReference type="PROSITE" id="PS50006">
    <property type="entry name" value="FHA_DOMAIN"/>
    <property type="match status" value="1"/>
</dbReference>
<sequence length="1055" mass="115824">MLGKRKMEMEEAEMEDNLEDDSAVDMEVVRERMKLVPIPDVNFQEIDSDIFDDQTVLKYDDGVKGTKLPKLKNEGPLFDMKKCIGVNSGIKRSQCLAAEKCNRNGAELEIAYDESAELDPTHHTMSDICPPDFSMWTAEDDLLLKNAVEAGAALEALAKGAVRFSHRFTVTELRERWHALLYDPDISAKAAAGMVEVELSQMGHSKPNQSNKLKGKDDIVLKFKLQNVRNHYYQMRKRIDAERIMPIEDNSLFPYDTVVVCKGNPNEVVQEQSATMHEGLPLTVGMEGAAVAPPFGLSEECLDIAFSQMVSFLASGGLEGDAGSFPPTNMDSLEVNPAPISLMSNGCFDFSRHDPSVMPSASTVGSGNEYIPTENIHHLVEDMPQTIVHNAVGINDSSYVVESSLPLDAITASTINNGHTMNPVPVANHNPGTFQSIDTKYGRAEGFEQAVLEENISASGMLSQPSIRNWNGDAAFVMPPTNVDIKVNVDEPTLSTEYKGDTISPREPVSDGHLMSSSLSNKEELLISSGMIQSFGAKGQHEPRQKLTPDFLRNSSEGVDVYALRDGQDMPGDSGYIISGNPLKDESHVRPSQCVGNMAVCCSNNSPVEVTVCVQSDGLEMAPVAAYTSPVPAQAGQEWSHNAVKSEVTPLTFSVPMNCTLNTEDINVPYNDEFNPSAYQEPPPISTAVLSSYVEQTTAWGSLSTNSNLDNRMPLCKGLPVKEEPETIETLVEAPNELKPLAFKDEENNKSSTDCQQVKMEMLEFPVPSVVCEDVSASKNDCHPGIPSSIIPTAIFPVALQQGILTVPSMLENCAGNKFNLLSSHKCIQGSLHGNDGYVDFTRSLQFEVALPNSVQDNSMQFSQAASVTPIGVGLDDFQAMSCEEAAVNQFPGNQEDESSDSDEELPNFSDVEAMILDMDMDPGDDEILSARAEFKHMYKQHRKVIIRLEQTANSAMQRSLASNGAYAILYGLHLRYFIRKKEVTIGRVTQENIVDIDLGKEGRANKVSRRQATIKLKEDGLFYLENHGRRTISVNSRDIKSGQWIRLGSNYLIE</sequence>
<dbReference type="InterPro" id="IPR008984">
    <property type="entry name" value="SMAD_FHA_dom_sf"/>
</dbReference>
<dbReference type="GO" id="GO:0044545">
    <property type="term" value="C:NSL complex"/>
    <property type="evidence" value="ECO:0007669"/>
    <property type="project" value="TreeGrafter"/>
</dbReference>
<reference evidence="2 3" key="1">
    <citation type="journal article" date="2021" name="Nat. Plants">
        <title>The Taxus genome provides insights into paclitaxel biosynthesis.</title>
        <authorList>
            <person name="Xiong X."/>
            <person name="Gou J."/>
            <person name="Liao Q."/>
            <person name="Li Y."/>
            <person name="Zhou Q."/>
            <person name="Bi G."/>
            <person name="Li C."/>
            <person name="Du R."/>
            <person name="Wang X."/>
            <person name="Sun T."/>
            <person name="Guo L."/>
            <person name="Liang H."/>
            <person name="Lu P."/>
            <person name="Wu Y."/>
            <person name="Zhang Z."/>
            <person name="Ro D.K."/>
            <person name="Shang Y."/>
            <person name="Huang S."/>
            <person name="Yan J."/>
        </authorList>
    </citation>
    <scope>NUCLEOTIDE SEQUENCE [LARGE SCALE GENOMIC DNA]</scope>
    <source>
        <strain evidence="2">Ta-2019</strain>
    </source>
</reference>
<dbReference type="GO" id="GO:0071339">
    <property type="term" value="C:MLL1 complex"/>
    <property type="evidence" value="ECO:0007669"/>
    <property type="project" value="InterPro"/>
</dbReference>
<dbReference type="EMBL" id="JAHRHJ020000009">
    <property type="protein sequence ID" value="KAH9302932.1"/>
    <property type="molecule type" value="Genomic_DNA"/>
</dbReference>
<evidence type="ECO:0000313" key="2">
    <source>
        <dbReference type="EMBL" id="KAH9302932.1"/>
    </source>
</evidence>
<dbReference type="Gene3D" id="2.60.200.20">
    <property type="match status" value="1"/>
</dbReference>
<dbReference type="AlphaFoldDB" id="A0AA38CS21"/>
<protein>
    <recommendedName>
        <fullName evidence="1">FHA domain-containing protein</fullName>
    </recommendedName>
</protein>
<organism evidence="2 3">
    <name type="scientific">Taxus chinensis</name>
    <name type="common">Chinese yew</name>
    <name type="synonym">Taxus wallichiana var. chinensis</name>
    <dbReference type="NCBI Taxonomy" id="29808"/>
    <lineage>
        <taxon>Eukaryota</taxon>
        <taxon>Viridiplantae</taxon>
        <taxon>Streptophyta</taxon>
        <taxon>Embryophyta</taxon>
        <taxon>Tracheophyta</taxon>
        <taxon>Spermatophyta</taxon>
        <taxon>Pinopsida</taxon>
        <taxon>Pinidae</taxon>
        <taxon>Conifers II</taxon>
        <taxon>Cupressales</taxon>
        <taxon>Taxaceae</taxon>
        <taxon>Taxus</taxon>
    </lineage>
</organism>
<dbReference type="SMART" id="SM00240">
    <property type="entry name" value="FHA"/>
    <property type="match status" value="1"/>
</dbReference>
<evidence type="ECO:0000313" key="3">
    <source>
        <dbReference type="Proteomes" id="UP000824469"/>
    </source>
</evidence>
<dbReference type="PANTHER" id="PTHR13233:SF0">
    <property type="entry name" value="MICROSPHERULE PROTEIN 1"/>
    <property type="match status" value="1"/>
</dbReference>
<dbReference type="GO" id="GO:0045944">
    <property type="term" value="P:positive regulation of transcription by RNA polymerase II"/>
    <property type="evidence" value="ECO:0007669"/>
    <property type="project" value="TreeGrafter"/>
</dbReference>
<dbReference type="InterPro" id="IPR037912">
    <property type="entry name" value="MCRS1"/>
</dbReference>
<gene>
    <name evidence="2" type="ORF">KI387_014515</name>
</gene>
<dbReference type="InterPro" id="IPR025999">
    <property type="entry name" value="MCRS_N"/>
</dbReference>
<dbReference type="CDD" id="cd22687">
    <property type="entry name" value="FHA_MCRS1"/>
    <property type="match status" value="1"/>
</dbReference>
<dbReference type="Pfam" id="PF00498">
    <property type="entry name" value="FHA"/>
    <property type="match status" value="1"/>
</dbReference>
<feature type="domain" description="FHA" evidence="1">
    <location>
        <begin position="984"/>
        <end position="1040"/>
    </location>
</feature>